<name>A0A6A3HYX8_9STRA</name>
<comment type="caution">
    <text evidence="1">The sequence shown here is derived from an EMBL/GenBank/DDBJ whole genome shotgun (WGS) entry which is preliminary data.</text>
</comment>
<evidence type="ECO:0000313" key="4">
    <source>
        <dbReference type="Proteomes" id="UP000435112"/>
    </source>
</evidence>
<keyword evidence="3" id="KW-1185">Reference proteome</keyword>
<accession>A0A6A3HYX8</accession>
<dbReference type="AlphaFoldDB" id="A0A6A3HYX8"/>
<evidence type="ECO:0000313" key="1">
    <source>
        <dbReference type="EMBL" id="KAE8973143.1"/>
    </source>
</evidence>
<organism evidence="1 4">
    <name type="scientific">Phytophthora rubi</name>
    <dbReference type="NCBI Taxonomy" id="129364"/>
    <lineage>
        <taxon>Eukaryota</taxon>
        <taxon>Sar</taxon>
        <taxon>Stramenopiles</taxon>
        <taxon>Oomycota</taxon>
        <taxon>Peronosporomycetes</taxon>
        <taxon>Peronosporales</taxon>
        <taxon>Peronosporaceae</taxon>
        <taxon>Phytophthora</taxon>
    </lineage>
</organism>
<reference evidence="1 4" key="1">
    <citation type="submission" date="2018-09" db="EMBL/GenBank/DDBJ databases">
        <title>Genomic investigation of the strawberry pathogen Phytophthora fragariae indicates pathogenicity is determined by transcriptional variation in three key races.</title>
        <authorList>
            <person name="Adams T.M."/>
            <person name="Armitage A.D."/>
            <person name="Sobczyk M.K."/>
            <person name="Bates H.J."/>
            <person name="Dunwell J.M."/>
            <person name="Nellist C.F."/>
            <person name="Harrison R.J."/>
        </authorList>
    </citation>
    <scope>NUCLEOTIDE SEQUENCE [LARGE SCALE GENOMIC DNA]</scope>
    <source>
        <strain evidence="1 4">SCRP324</strain>
        <strain evidence="2 3">SCRP333</strain>
    </source>
</reference>
<dbReference type="Proteomes" id="UP000434957">
    <property type="component" value="Unassembled WGS sequence"/>
</dbReference>
<sequence length="32" mass="3644">MHGVFTSLMHGVFTSLTLRSGQQLEALEQRRL</sequence>
<dbReference type="EMBL" id="QXFT01003384">
    <property type="protein sequence ID" value="KAE9286374.1"/>
    <property type="molecule type" value="Genomic_DNA"/>
</dbReference>
<evidence type="ECO:0000313" key="2">
    <source>
        <dbReference type="EMBL" id="KAE9286374.1"/>
    </source>
</evidence>
<proteinExistence type="predicted"/>
<evidence type="ECO:0000313" key="3">
    <source>
        <dbReference type="Proteomes" id="UP000434957"/>
    </source>
</evidence>
<dbReference type="EMBL" id="QXFU01003731">
    <property type="protein sequence ID" value="KAE8973143.1"/>
    <property type="molecule type" value="Genomic_DNA"/>
</dbReference>
<dbReference type="Proteomes" id="UP000435112">
    <property type="component" value="Unassembled WGS sequence"/>
</dbReference>
<gene>
    <name evidence="1" type="ORF">PR002_g26287</name>
    <name evidence="2" type="ORF">PR003_g26336</name>
</gene>
<protein>
    <submittedName>
        <fullName evidence="1">Uncharacterized protein</fullName>
    </submittedName>
</protein>